<keyword evidence="2" id="KW-1185">Reference proteome</keyword>
<dbReference type="GO" id="GO:0019748">
    <property type="term" value="P:secondary metabolic process"/>
    <property type="evidence" value="ECO:0007669"/>
    <property type="project" value="InterPro"/>
</dbReference>
<dbReference type="EMBL" id="CP029159">
    <property type="protein sequence ID" value="QKM67186.1"/>
    <property type="molecule type" value="Genomic_DNA"/>
</dbReference>
<organism evidence="1 2">
    <name type="scientific">Streptomyces tsukubensis (strain DSM 42081 / NBRC 108919 / NRRL 18488 / 9993)</name>
    <dbReference type="NCBI Taxonomy" id="1114943"/>
    <lineage>
        <taxon>Bacteria</taxon>
        <taxon>Bacillati</taxon>
        <taxon>Actinomycetota</taxon>
        <taxon>Actinomycetes</taxon>
        <taxon>Kitasatosporales</taxon>
        <taxon>Streptomycetaceae</taxon>
        <taxon>Streptomyces</taxon>
    </lineage>
</organism>
<keyword evidence="1" id="KW-0808">Transferase</keyword>
<evidence type="ECO:0000313" key="1">
    <source>
        <dbReference type="EMBL" id="QKM67186.1"/>
    </source>
</evidence>
<dbReference type="Proteomes" id="UP000005940">
    <property type="component" value="Chromosome"/>
</dbReference>
<reference evidence="1 2" key="1">
    <citation type="journal article" date="2012" name="J. Bacteriol.">
        <title>Draft genome of Streptomyces tsukubaensis NRRL 18488, the producer of the clinically important immunosuppressant tacrolimus (FK506).</title>
        <authorList>
            <person name="Barreiro C."/>
            <person name="Prieto C."/>
            <person name="Sola-Landa A."/>
            <person name="Solera E."/>
            <person name="Martinez-Castro M."/>
            <person name="Perez-Redondo R."/>
            <person name="Garcia-Estrada C."/>
            <person name="Aparicio J.F."/>
            <person name="Fernandez-Martinez L.T."/>
            <person name="Santos-Aberturas J."/>
            <person name="Salehi-Najafabadi Z."/>
            <person name="Rodriguez-Garcia A."/>
            <person name="Tauch A."/>
            <person name="Martin J.F."/>
        </authorList>
    </citation>
    <scope>NUCLEOTIDE SEQUENCE [LARGE SCALE GENOMIC DNA]</scope>
    <source>
        <strain evidence="2">DSM 42081 / NBRC 108919 / NRRL 18488 / 9993</strain>
    </source>
</reference>
<gene>
    <name evidence="1" type="ORF">STSU_008410</name>
</gene>
<dbReference type="InterPro" id="IPR006748">
    <property type="entry name" value="NH2Glyco/OHUrea_AB-resist_kin"/>
</dbReference>
<dbReference type="GO" id="GO:0016301">
    <property type="term" value="F:kinase activity"/>
    <property type="evidence" value="ECO:0007669"/>
    <property type="project" value="UniProtKB-KW"/>
</dbReference>
<dbReference type="GO" id="GO:0016773">
    <property type="term" value="F:phosphotransferase activity, alcohol group as acceptor"/>
    <property type="evidence" value="ECO:0007669"/>
    <property type="project" value="InterPro"/>
</dbReference>
<evidence type="ECO:0000313" key="2">
    <source>
        <dbReference type="Proteomes" id="UP000005940"/>
    </source>
</evidence>
<sequence length="300" mass="31864">MDFEAPRRLVRALAEGDSTQEDALWLTRLPELLARTVEQTGLVVERVVAPGGRGSLVVLVHLPDGTPAALKLAPPSAATGHERTALETWDGSGAVRLLGDAGPTGLLLERLHPEVSVRSLPEAKAVLEASGTLRRLWAPPPPGHGLPSVADRTAAAAERLRAADPGDTVAPLIDAALAVREELLAAGEPEAFLLHGCFHQGKVLAGDRAPWLAVGPSPLVGERAYDLARLARDRAEDLVATTAGPSTARRRVGRLADSLDLDRDRVLGWTLFRTVTAAVAAMRADRAREAEPLLEFASWL</sequence>
<keyword evidence="1" id="KW-0418">Kinase</keyword>
<dbReference type="SUPFAM" id="SSF56112">
    <property type="entry name" value="Protein kinase-like (PK-like)"/>
    <property type="match status" value="1"/>
</dbReference>
<proteinExistence type="predicted"/>
<name>I2N799_STRT9</name>
<accession>I2N799</accession>
<dbReference type="Pfam" id="PF04655">
    <property type="entry name" value="APH_6_hur"/>
    <property type="match status" value="1"/>
</dbReference>
<dbReference type="AlphaFoldDB" id="I2N799"/>
<protein>
    <submittedName>
        <fullName evidence="1">Kinase</fullName>
    </submittedName>
</protein>
<dbReference type="InterPro" id="IPR011009">
    <property type="entry name" value="Kinase-like_dom_sf"/>
</dbReference>
<dbReference type="RefSeq" id="WP_006346244.1">
    <property type="nucleotide sequence ID" value="NZ_CP029159.1"/>
</dbReference>